<feature type="chain" id="PRO_5018082577" description="Peptidase S8/S53 domain-containing protein" evidence="7">
    <location>
        <begin position="22"/>
        <end position="529"/>
    </location>
</feature>
<dbReference type="PRINTS" id="PR00723">
    <property type="entry name" value="SUBTILISIN"/>
</dbReference>
<reference evidence="9 10" key="1">
    <citation type="journal article" date="2018" name="BMC Genomics">
        <title>Genomic evidence for intraspecific hybridization in a clonal and extremely halotolerant yeast.</title>
        <authorList>
            <person name="Gostincar C."/>
            <person name="Stajich J.E."/>
            <person name="Zupancic J."/>
            <person name="Zalar P."/>
            <person name="Gunde-Cimerman N."/>
        </authorList>
    </citation>
    <scope>NUCLEOTIDE SEQUENCE [LARGE SCALE GENOMIC DNA]</scope>
    <source>
        <strain evidence="9 10">EXF-171</strain>
    </source>
</reference>
<gene>
    <name evidence="9" type="ORF">D0862_15281</name>
</gene>
<feature type="region of interest" description="Disordered" evidence="6">
    <location>
        <begin position="448"/>
        <end position="476"/>
    </location>
</feature>
<protein>
    <recommendedName>
        <fullName evidence="8">Peptidase S8/S53 domain-containing protein</fullName>
    </recommendedName>
</protein>
<comment type="similarity">
    <text evidence="1 5">Belongs to the peptidase S8 family.</text>
</comment>
<dbReference type="InterPro" id="IPR022398">
    <property type="entry name" value="Peptidase_S8_His-AS"/>
</dbReference>
<dbReference type="InterPro" id="IPR050131">
    <property type="entry name" value="Peptidase_S8_subtilisin-like"/>
</dbReference>
<feature type="region of interest" description="Disordered" evidence="6">
    <location>
        <begin position="177"/>
        <end position="201"/>
    </location>
</feature>
<feature type="compositionally biased region" description="Low complexity" evidence="6">
    <location>
        <begin position="190"/>
        <end position="201"/>
    </location>
</feature>
<comment type="caution">
    <text evidence="5">Lacks conserved residue(s) required for the propagation of feature annotation.</text>
</comment>
<dbReference type="PROSITE" id="PS00138">
    <property type="entry name" value="SUBTILASE_SER"/>
    <property type="match status" value="1"/>
</dbReference>
<feature type="compositionally biased region" description="Low complexity" evidence="6">
    <location>
        <begin position="116"/>
        <end position="127"/>
    </location>
</feature>
<dbReference type="PANTHER" id="PTHR43806:SF11">
    <property type="entry name" value="CEREVISIN-RELATED"/>
    <property type="match status" value="1"/>
</dbReference>
<evidence type="ECO:0000256" key="7">
    <source>
        <dbReference type="SAM" id="SignalP"/>
    </source>
</evidence>
<dbReference type="AlphaFoldDB" id="A0A3M7DLQ0"/>
<evidence type="ECO:0000256" key="2">
    <source>
        <dbReference type="ARBA" id="ARBA00022670"/>
    </source>
</evidence>
<feature type="domain" description="Peptidase S8/S53" evidence="8">
    <location>
        <begin position="203"/>
        <end position="414"/>
    </location>
</feature>
<proteinExistence type="inferred from homology"/>
<keyword evidence="4" id="KW-0720">Serine protease</keyword>
<dbReference type="InterPro" id="IPR034193">
    <property type="entry name" value="PCSK9_ProteinaseK-like"/>
</dbReference>
<sequence>MEELIKLLIFACLLFWPLTLAAPVVEPHESGGAEHVVIIDKSNPTPPRVADVLERLALHEGHADVHHIFNNSAFVGFAASMKTHCLDLLANMTDVRRVEASVNVQHAAFLSPPPSSSSSSSSSLSSNPLPPHQRRQSSSSAAYTTRPDAPWGLQRISTTTNVHGPAKAMDYTYAYPSEPTSTSSTRASKPHTTSSPATTPAAATLPLQDVDGHGTHVAGTAGGSILGVASNANLFGVKALDADGGGYSSNVVAGIDFIVNTHDRRKREQGEKFVGSVISVSLAASGTVAAISDAVEAAVEAGVHVVVAAGNNEKDACGSSPADSGGRAGPAITVGSVGMEGMMSGFSNWGACVDVYAPGEEIISSWIGGRNVIESLSGTSMATPHVTGIVACAMANRTLAADPGLMKEWVRMQAVASPNQDILVANNGVKDFEDGGDGVLGFEKVGRRDEEEAQVSSSRKVHGGDDDEEEEEGDQWTWADSQRGVMRCRRMAQASEDLSYLRSIAVCSARHGLVRRSLDLLGAVTPWVR</sequence>
<evidence type="ECO:0000256" key="1">
    <source>
        <dbReference type="ARBA" id="ARBA00011073"/>
    </source>
</evidence>
<dbReference type="InterPro" id="IPR023828">
    <property type="entry name" value="Peptidase_S8_Ser-AS"/>
</dbReference>
<accession>A0A3M7DLQ0</accession>
<feature type="compositionally biased region" description="Acidic residues" evidence="6">
    <location>
        <begin position="465"/>
        <end position="474"/>
    </location>
</feature>
<dbReference type="InterPro" id="IPR015500">
    <property type="entry name" value="Peptidase_S8_subtilisin-rel"/>
</dbReference>
<organism evidence="9 10">
    <name type="scientific">Hortaea werneckii</name>
    <name type="common">Black yeast</name>
    <name type="synonym">Cladosporium werneckii</name>
    <dbReference type="NCBI Taxonomy" id="91943"/>
    <lineage>
        <taxon>Eukaryota</taxon>
        <taxon>Fungi</taxon>
        <taxon>Dikarya</taxon>
        <taxon>Ascomycota</taxon>
        <taxon>Pezizomycotina</taxon>
        <taxon>Dothideomycetes</taxon>
        <taxon>Dothideomycetidae</taxon>
        <taxon>Mycosphaerellales</taxon>
        <taxon>Teratosphaeriaceae</taxon>
        <taxon>Hortaea</taxon>
    </lineage>
</organism>
<evidence type="ECO:0000313" key="10">
    <source>
        <dbReference type="Proteomes" id="UP000281468"/>
    </source>
</evidence>
<feature type="region of interest" description="Disordered" evidence="6">
    <location>
        <begin position="110"/>
        <end position="158"/>
    </location>
</feature>
<keyword evidence="3" id="KW-0378">Hydrolase</keyword>
<dbReference type="Gene3D" id="3.40.50.200">
    <property type="entry name" value="Peptidase S8/S53 domain"/>
    <property type="match status" value="1"/>
</dbReference>
<name>A0A3M7DLQ0_HORWE</name>
<evidence type="ECO:0000256" key="4">
    <source>
        <dbReference type="ARBA" id="ARBA00022825"/>
    </source>
</evidence>
<evidence type="ECO:0000313" key="9">
    <source>
        <dbReference type="EMBL" id="RMY65291.1"/>
    </source>
</evidence>
<dbReference type="Pfam" id="PF00082">
    <property type="entry name" value="Peptidase_S8"/>
    <property type="match status" value="1"/>
</dbReference>
<dbReference type="CDD" id="cd04077">
    <property type="entry name" value="Peptidases_S8_PCSK9_ProteinaseK_like"/>
    <property type="match status" value="1"/>
</dbReference>
<evidence type="ECO:0000259" key="8">
    <source>
        <dbReference type="Pfam" id="PF00082"/>
    </source>
</evidence>
<dbReference type="GO" id="GO:0006508">
    <property type="term" value="P:proteolysis"/>
    <property type="evidence" value="ECO:0007669"/>
    <property type="project" value="UniProtKB-KW"/>
</dbReference>
<evidence type="ECO:0000256" key="6">
    <source>
        <dbReference type="SAM" id="MobiDB-lite"/>
    </source>
</evidence>
<dbReference type="PROSITE" id="PS51892">
    <property type="entry name" value="SUBTILASE"/>
    <property type="match status" value="1"/>
</dbReference>
<keyword evidence="7" id="KW-0732">Signal</keyword>
<dbReference type="InterPro" id="IPR036852">
    <property type="entry name" value="Peptidase_S8/S53_dom_sf"/>
</dbReference>
<comment type="caution">
    <text evidence="9">The sequence shown here is derived from an EMBL/GenBank/DDBJ whole genome shotgun (WGS) entry which is preliminary data.</text>
</comment>
<dbReference type="EMBL" id="QWIQ01001456">
    <property type="protein sequence ID" value="RMY65291.1"/>
    <property type="molecule type" value="Genomic_DNA"/>
</dbReference>
<dbReference type="PANTHER" id="PTHR43806">
    <property type="entry name" value="PEPTIDASE S8"/>
    <property type="match status" value="1"/>
</dbReference>
<evidence type="ECO:0000256" key="5">
    <source>
        <dbReference type="PROSITE-ProRule" id="PRU01240"/>
    </source>
</evidence>
<keyword evidence="2" id="KW-0645">Protease</keyword>
<evidence type="ECO:0000256" key="3">
    <source>
        <dbReference type="ARBA" id="ARBA00022801"/>
    </source>
</evidence>
<dbReference type="SUPFAM" id="SSF52743">
    <property type="entry name" value="Subtilisin-like"/>
    <property type="match status" value="1"/>
</dbReference>
<dbReference type="InterPro" id="IPR000209">
    <property type="entry name" value="Peptidase_S8/S53_dom"/>
</dbReference>
<feature type="signal peptide" evidence="7">
    <location>
        <begin position="1"/>
        <end position="21"/>
    </location>
</feature>
<dbReference type="PROSITE" id="PS00137">
    <property type="entry name" value="SUBTILASE_HIS"/>
    <property type="match status" value="1"/>
</dbReference>
<dbReference type="GO" id="GO:0004252">
    <property type="term" value="F:serine-type endopeptidase activity"/>
    <property type="evidence" value="ECO:0007669"/>
    <property type="project" value="InterPro"/>
</dbReference>
<dbReference type="Proteomes" id="UP000281468">
    <property type="component" value="Unassembled WGS sequence"/>
</dbReference>